<dbReference type="EMBL" id="JAIZPD010000009">
    <property type="protein sequence ID" value="KAH0961131.1"/>
    <property type="molecule type" value="Genomic_DNA"/>
</dbReference>
<name>A0A9P8SHK8_9HYPO</name>
<feature type="compositionally biased region" description="Pro residues" evidence="4">
    <location>
        <begin position="59"/>
        <end position="68"/>
    </location>
</feature>
<dbReference type="GeneID" id="68357413"/>
<comment type="caution">
    <text evidence="5">The sequence shown here is derived from an EMBL/GenBank/DDBJ whole genome shotgun (WGS) entry which is preliminary data.</text>
</comment>
<dbReference type="AlphaFoldDB" id="A0A9P8SHK8"/>
<evidence type="ECO:0000313" key="6">
    <source>
        <dbReference type="Proteomes" id="UP000824596"/>
    </source>
</evidence>
<protein>
    <submittedName>
        <fullName evidence="5">Ribosomal protein s21 domain-containing protein</fullName>
    </submittedName>
</protein>
<dbReference type="Pfam" id="PF01165">
    <property type="entry name" value="Ribosomal_S21"/>
    <property type="match status" value="1"/>
</dbReference>
<feature type="region of interest" description="Disordered" evidence="4">
    <location>
        <begin position="1"/>
        <end position="83"/>
    </location>
</feature>
<dbReference type="InterPro" id="IPR052837">
    <property type="entry name" value="Mitoribosomal_bS21"/>
</dbReference>
<keyword evidence="6" id="KW-1185">Reference proteome</keyword>
<dbReference type="GO" id="GO:0070124">
    <property type="term" value="P:mitochondrial translational initiation"/>
    <property type="evidence" value="ECO:0007669"/>
    <property type="project" value="TreeGrafter"/>
</dbReference>
<proteinExistence type="inferred from homology"/>
<evidence type="ECO:0000256" key="1">
    <source>
        <dbReference type="ARBA" id="ARBA00006640"/>
    </source>
</evidence>
<dbReference type="PANTHER" id="PTHR41237">
    <property type="entry name" value="37S RIBOSOMAL PROTEIN MRP21, MITOCHONDRIAL"/>
    <property type="match status" value="1"/>
</dbReference>
<organism evidence="5 6">
    <name type="scientific">Hirsutella rhossiliensis</name>
    <dbReference type="NCBI Taxonomy" id="111463"/>
    <lineage>
        <taxon>Eukaryota</taxon>
        <taxon>Fungi</taxon>
        <taxon>Dikarya</taxon>
        <taxon>Ascomycota</taxon>
        <taxon>Pezizomycotina</taxon>
        <taxon>Sordariomycetes</taxon>
        <taxon>Hypocreomycetidae</taxon>
        <taxon>Hypocreales</taxon>
        <taxon>Ophiocordycipitaceae</taxon>
        <taxon>Hirsutella</taxon>
    </lineage>
</organism>
<gene>
    <name evidence="5" type="ORF">HRG_08284</name>
</gene>
<dbReference type="InterPro" id="IPR001911">
    <property type="entry name" value="Ribosomal_bS21"/>
</dbReference>
<keyword evidence="3" id="KW-0687">Ribonucleoprotein</keyword>
<dbReference type="Proteomes" id="UP000824596">
    <property type="component" value="Unassembled WGS sequence"/>
</dbReference>
<sequence length="220" mass="24223">MLLRVSANPRRHSSSDGDSRGRLNPLIGNLPPLQQEHPTETPPWPVAPARSPDPSNADLPPPPPPPPRADAAPASPSWTLDPGSFPSGHAYNAVSSGKMARLDLDNIIGAKAGEFAAENALTITNPMSQPKVHTKAVSGRTVFIKSRMSPTSAPNPVVALRVLDKMCRDQKIKQKYHSQKFHERKGLRKKRLKSSRWRARFKTGFQATVSRVLELKRQGW</sequence>
<evidence type="ECO:0000256" key="2">
    <source>
        <dbReference type="ARBA" id="ARBA00022980"/>
    </source>
</evidence>
<evidence type="ECO:0000256" key="3">
    <source>
        <dbReference type="ARBA" id="ARBA00023274"/>
    </source>
</evidence>
<evidence type="ECO:0000256" key="4">
    <source>
        <dbReference type="SAM" id="MobiDB-lite"/>
    </source>
</evidence>
<dbReference type="GO" id="GO:0005763">
    <property type="term" value="C:mitochondrial small ribosomal subunit"/>
    <property type="evidence" value="ECO:0007669"/>
    <property type="project" value="TreeGrafter"/>
</dbReference>
<accession>A0A9P8SHK8</accession>
<dbReference type="OrthoDB" id="2501249at2759"/>
<evidence type="ECO:0000313" key="5">
    <source>
        <dbReference type="EMBL" id="KAH0961131.1"/>
    </source>
</evidence>
<dbReference type="RefSeq" id="XP_044718644.1">
    <property type="nucleotide sequence ID" value="XM_044866755.1"/>
</dbReference>
<keyword evidence="2 5" id="KW-0689">Ribosomal protein</keyword>
<dbReference type="PANTHER" id="PTHR41237:SF1">
    <property type="entry name" value="SMALL RIBOSOMAL SUBUNIT PROTEIN BS21M"/>
    <property type="match status" value="1"/>
</dbReference>
<dbReference type="GO" id="GO:0003735">
    <property type="term" value="F:structural constituent of ribosome"/>
    <property type="evidence" value="ECO:0007669"/>
    <property type="project" value="InterPro"/>
</dbReference>
<reference evidence="5" key="1">
    <citation type="submission" date="2021-09" db="EMBL/GenBank/DDBJ databases">
        <title>A high-quality genome of the endoparasitic fungus Hirsutella rhossiliensis with a comparison of Hirsutella genomes reveals transposable elements contributing to genome size variation.</title>
        <authorList>
            <person name="Lin R."/>
            <person name="Jiao Y."/>
            <person name="Sun X."/>
            <person name="Ling J."/>
            <person name="Xie B."/>
            <person name="Cheng X."/>
        </authorList>
    </citation>
    <scope>NUCLEOTIDE SEQUENCE</scope>
    <source>
        <strain evidence="5">HR02</strain>
    </source>
</reference>
<comment type="similarity">
    <text evidence="1">Belongs to the bacterial ribosomal protein bS21 family.</text>
</comment>